<evidence type="ECO:0000313" key="3">
    <source>
        <dbReference type="EMBL" id="GJJ78009.1"/>
    </source>
</evidence>
<dbReference type="InterPro" id="IPR036864">
    <property type="entry name" value="Zn2-C6_fun-type_DNA-bd_sf"/>
</dbReference>
<feature type="region of interest" description="Disordered" evidence="1">
    <location>
        <begin position="495"/>
        <end position="541"/>
    </location>
</feature>
<dbReference type="CDD" id="cd00067">
    <property type="entry name" value="GAL4"/>
    <property type="match status" value="1"/>
</dbReference>
<dbReference type="EMBL" id="BQFW01000014">
    <property type="protein sequence ID" value="GJJ78009.1"/>
    <property type="molecule type" value="Genomic_DNA"/>
</dbReference>
<feature type="compositionally biased region" description="Low complexity" evidence="1">
    <location>
        <begin position="495"/>
        <end position="524"/>
    </location>
</feature>
<dbReference type="AlphaFoldDB" id="A0A9P3M161"/>
<reference evidence="3" key="1">
    <citation type="submission" date="2021-11" db="EMBL/GenBank/DDBJ databases">
        <authorList>
            <person name="Herlambang A."/>
            <person name="Guo Y."/>
            <person name="Takashima Y."/>
            <person name="Nishizawa T."/>
        </authorList>
    </citation>
    <scope>NUCLEOTIDE SEQUENCE</scope>
    <source>
        <strain evidence="3">E1425</strain>
    </source>
</reference>
<feature type="compositionally biased region" description="Polar residues" evidence="1">
    <location>
        <begin position="774"/>
        <end position="783"/>
    </location>
</feature>
<dbReference type="GO" id="GO:0000981">
    <property type="term" value="F:DNA-binding transcription factor activity, RNA polymerase II-specific"/>
    <property type="evidence" value="ECO:0007669"/>
    <property type="project" value="InterPro"/>
</dbReference>
<feature type="compositionally biased region" description="Low complexity" evidence="1">
    <location>
        <begin position="17"/>
        <end position="39"/>
    </location>
</feature>
<evidence type="ECO:0000259" key="2">
    <source>
        <dbReference type="PROSITE" id="PS50048"/>
    </source>
</evidence>
<accession>A0A9P3M161</accession>
<protein>
    <recommendedName>
        <fullName evidence="2">Zn(2)-C6 fungal-type domain-containing protein</fullName>
    </recommendedName>
</protein>
<feature type="region of interest" description="Disordered" evidence="1">
    <location>
        <begin position="288"/>
        <end position="318"/>
    </location>
</feature>
<comment type="caution">
    <text evidence="3">The sequence shown here is derived from an EMBL/GenBank/DDBJ whole genome shotgun (WGS) entry which is preliminary data.</text>
</comment>
<proteinExistence type="predicted"/>
<dbReference type="Gene3D" id="4.10.240.10">
    <property type="entry name" value="Zn(2)-C6 fungal-type DNA-binding domain"/>
    <property type="match status" value="1"/>
</dbReference>
<dbReference type="SUPFAM" id="SSF57701">
    <property type="entry name" value="Zn2/Cys6 DNA-binding domain"/>
    <property type="match status" value="1"/>
</dbReference>
<feature type="compositionally biased region" description="Polar residues" evidence="1">
    <location>
        <begin position="712"/>
        <end position="737"/>
    </location>
</feature>
<dbReference type="OrthoDB" id="1555531at2759"/>
<gene>
    <name evidence="3" type="ORF">EMPS_10368</name>
</gene>
<dbReference type="SMART" id="SM00066">
    <property type="entry name" value="GAL4"/>
    <property type="match status" value="1"/>
</dbReference>
<feature type="compositionally biased region" description="Polar residues" evidence="1">
    <location>
        <begin position="1"/>
        <end position="16"/>
    </location>
</feature>
<dbReference type="GO" id="GO:0008270">
    <property type="term" value="F:zinc ion binding"/>
    <property type="evidence" value="ECO:0007669"/>
    <property type="project" value="InterPro"/>
</dbReference>
<dbReference type="InterPro" id="IPR001138">
    <property type="entry name" value="Zn2Cys6_DnaBD"/>
</dbReference>
<feature type="region of interest" description="Disordered" evidence="1">
    <location>
        <begin position="696"/>
        <end position="783"/>
    </location>
</feature>
<name>A0A9P3M161_9FUNG</name>
<feature type="domain" description="Zn(2)-C6 fungal-type" evidence="2">
    <location>
        <begin position="326"/>
        <end position="358"/>
    </location>
</feature>
<organism evidence="3 4">
    <name type="scientific">Entomortierella parvispora</name>
    <dbReference type="NCBI Taxonomy" id="205924"/>
    <lineage>
        <taxon>Eukaryota</taxon>
        <taxon>Fungi</taxon>
        <taxon>Fungi incertae sedis</taxon>
        <taxon>Mucoromycota</taxon>
        <taxon>Mortierellomycotina</taxon>
        <taxon>Mortierellomycetes</taxon>
        <taxon>Mortierellales</taxon>
        <taxon>Mortierellaceae</taxon>
        <taxon>Entomortierella</taxon>
    </lineage>
</organism>
<feature type="compositionally biased region" description="Low complexity" evidence="1">
    <location>
        <begin position="738"/>
        <end position="773"/>
    </location>
</feature>
<sequence length="783" mass="85053">MNLNSTAAPQHTKTFASSTSGALSSSSSFSDSISSQPLSASADSGTASSNNPRLFPAVLPTSPASMAATVILSASQRPLSPPSTSSPFMDQLDMALASVTDLEFDLQQQTLASLSRQHQEHHTTQNFFPELSSPTSGLNNEDFSRLFPQRSLSLDHDPSESFRALEFFDMNDMNDMDFDLDDSIPTFHSTVGGNVSNALSPPSTSSPYSEASFPEPVVTKATVTSALGMDSSMANVGPLPTHKGTDLSRGHHPGFISTLQSNLPINFSSQSKSASLLPSLQQEQQPLYLPQTRSGSSTRSPSPTSSIESSTSPSPNYDDLPLPVTACASCKRSHIKCDHGRPCQNCMKHPSKAANCRDAVPKPRGRPKGGSKVAAEALLMAKGEHGHGRQYSHHPFHAFPPYQYSPVHHPLSPLVHGHHTKSGTALPPRPYQQTFSRQRAMSFPQVMSSNQPLPFSVQQQQQQQRQRQIQLQQQHIRQRQQQLQFQQEQQQRQHLHQQQQRQQRLFQQQQQQQQQRQQQQQQQQAMVRPPITSPHSEGYHSIPVGALGRRGTVHATSAEYLIPVPGLNGAVSPIPNAALMTNFNHQGASYPSPVTPAGPLAQQQMRPLHPLESRFQQQQQQQQFQQQQALFLRPPLTVMTRSHSDQNMAGGMMMPSVTASLSANASLSSTGLFGQGGFGSSRPPPPLYQEVLHDPYQHQQQQHMKFARANSDGATPSGQPLSFASHNSHMSTATPGMSSMTISSSSTSSTASSSSSSASPASSFSPAFVPSSARTASSAYFLS</sequence>
<dbReference type="PROSITE" id="PS50048">
    <property type="entry name" value="ZN2_CY6_FUNGAL_2"/>
    <property type="match status" value="1"/>
</dbReference>
<keyword evidence="4" id="KW-1185">Reference proteome</keyword>
<evidence type="ECO:0000256" key="1">
    <source>
        <dbReference type="SAM" id="MobiDB-lite"/>
    </source>
</evidence>
<feature type="region of interest" description="Disordered" evidence="1">
    <location>
        <begin position="234"/>
        <end position="255"/>
    </location>
</feature>
<evidence type="ECO:0000313" key="4">
    <source>
        <dbReference type="Proteomes" id="UP000827284"/>
    </source>
</evidence>
<feature type="compositionally biased region" description="Low complexity" evidence="1">
    <location>
        <begin position="288"/>
        <end position="315"/>
    </location>
</feature>
<dbReference type="Proteomes" id="UP000827284">
    <property type="component" value="Unassembled WGS sequence"/>
</dbReference>
<feature type="compositionally biased region" description="Polar residues" evidence="1">
    <location>
        <begin position="124"/>
        <end position="141"/>
    </location>
</feature>
<feature type="region of interest" description="Disordered" evidence="1">
    <location>
        <begin position="120"/>
        <end position="143"/>
    </location>
</feature>
<reference evidence="3" key="2">
    <citation type="journal article" date="2022" name="Microbiol. Resour. Announc.">
        <title>Whole-Genome Sequence of Entomortierella parvispora E1425, a Mucoromycotan Fungus Associated with Burkholderiaceae-Related Endosymbiotic Bacteria.</title>
        <authorList>
            <person name="Herlambang A."/>
            <person name="Guo Y."/>
            <person name="Takashima Y."/>
            <person name="Narisawa K."/>
            <person name="Ohta H."/>
            <person name="Nishizawa T."/>
        </authorList>
    </citation>
    <scope>NUCLEOTIDE SEQUENCE</scope>
    <source>
        <strain evidence="3">E1425</strain>
    </source>
</reference>
<feature type="region of interest" description="Disordered" evidence="1">
    <location>
        <begin position="1"/>
        <end position="49"/>
    </location>
</feature>
<dbReference type="Pfam" id="PF00172">
    <property type="entry name" value="Zn_clus"/>
    <property type="match status" value="1"/>
</dbReference>